<name>A0ABV5ZV47_9PSEU</name>
<keyword evidence="6" id="KW-1185">Reference proteome</keyword>
<accession>A0ABV5ZV47</accession>
<dbReference type="SUPFAM" id="SSF46689">
    <property type="entry name" value="Homeodomain-like"/>
    <property type="match status" value="1"/>
</dbReference>
<evidence type="ECO:0000256" key="1">
    <source>
        <dbReference type="ARBA" id="ARBA00023015"/>
    </source>
</evidence>
<evidence type="ECO:0000256" key="2">
    <source>
        <dbReference type="ARBA" id="ARBA00023163"/>
    </source>
</evidence>
<reference evidence="5 6" key="1">
    <citation type="submission" date="2024-09" db="EMBL/GenBank/DDBJ databases">
        <authorList>
            <person name="Sun Q."/>
            <person name="Mori K."/>
        </authorList>
    </citation>
    <scope>NUCLEOTIDE SEQUENCE [LARGE SCALE GENOMIC DNA]</scope>
    <source>
        <strain evidence="5 6">TBRC 7907</strain>
    </source>
</reference>
<feature type="domain" description="HTH araC/xylS-type" evidence="4">
    <location>
        <begin position="1"/>
        <end position="44"/>
    </location>
</feature>
<sequence length="59" mass="6389">MLADPAARAATIGEIAARSGFTPTWFSSVFKARSGEGPREFRQRGLAEPVEPGRRGQGW</sequence>
<evidence type="ECO:0000256" key="3">
    <source>
        <dbReference type="SAM" id="MobiDB-lite"/>
    </source>
</evidence>
<organism evidence="5 6">
    <name type="scientific">Allokutzneria oryzae</name>
    <dbReference type="NCBI Taxonomy" id="1378989"/>
    <lineage>
        <taxon>Bacteria</taxon>
        <taxon>Bacillati</taxon>
        <taxon>Actinomycetota</taxon>
        <taxon>Actinomycetes</taxon>
        <taxon>Pseudonocardiales</taxon>
        <taxon>Pseudonocardiaceae</taxon>
        <taxon>Allokutzneria</taxon>
    </lineage>
</organism>
<dbReference type="InterPro" id="IPR009057">
    <property type="entry name" value="Homeodomain-like_sf"/>
</dbReference>
<keyword evidence="1" id="KW-0805">Transcription regulation</keyword>
<keyword evidence="2" id="KW-0804">Transcription</keyword>
<dbReference type="RefSeq" id="WP_377851947.1">
    <property type="nucleotide sequence ID" value="NZ_JBHLZU010000010.1"/>
</dbReference>
<gene>
    <name evidence="5" type="ORF">ACFFQA_12445</name>
</gene>
<dbReference type="InterPro" id="IPR018060">
    <property type="entry name" value="HTH_AraC"/>
</dbReference>
<protein>
    <submittedName>
        <fullName evidence="5">Helix-turn-helix transcriptional regulator</fullName>
    </submittedName>
</protein>
<evidence type="ECO:0000313" key="5">
    <source>
        <dbReference type="EMBL" id="MFB9904743.1"/>
    </source>
</evidence>
<dbReference type="PROSITE" id="PS01124">
    <property type="entry name" value="HTH_ARAC_FAMILY_2"/>
    <property type="match status" value="1"/>
</dbReference>
<feature type="region of interest" description="Disordered" evidence="3">
    <location>
        <begin position="35"/>
        <end position="59"/>
    </location>
</feature>
<comment type="caution">
    <text evidence="5">The sequence shown here is derived from an EMBL/GenBank/DDBJ whole genome shotgun (WGS) entry which is preliminary data.</text>
</comment>
<feature type="compositionally biased region" description="Basic and acidic residues" evidence="3">
    <location>
        <begin position="35"/>
        <end position="45"/>
    </location>
</feature>
<evidence type="ECO:0000313" key="6">
    <source>
        <dbReference type="Proteomes" id="UP001589693"/>
    </source>
</evidence>
<evidence type="ECO:0000259" key="4">
    <source>
        <dbReference type="PROSITE" id="PS01124"/>
    </source>
</evidence>
<proteinExistence type="predicted"/>
<dbReference type="EMBL" id="JBHLZU010000010">
    <property type="protein sequence ID" value="MFB9904743.1"/>
    <property type="molecule type" value="Genomic_DNA"/>
</dbReference>
<dbReference type="Proteomes" id="UP001589693">
    <property type="component" value="Unassembled WGS sequence"/>
</dbReference>
<dbReference type="Gene3D" id="1.10.10.60">
    <property type="entry name" value="Homeodomain-like"/>
    <property type="match status" value="1"/>
</dbReference>